<feature type="region of interest" description="Disordered" evidence="1">
    <location>
        <begin position="58"/>
        <end position="96"/>
    </location>
</feature>
<protein>
    <submittedName>
        <fullName evidence="3">Uncharacterized protein HemX</fullName>
    </submittedName>
</protein>
<evidence type="ECO:0000256" key="2">
    <source>
        <dbReference type="SAM" id="Phobius"/>
    </source>
</evidence>
<evidence type="ECO:0000313" key="3">
    <source>
        <dbReference type="EMBL" id="MBB5745205.1"/>
    </source>
</evidence>
<comment type="caution">
    <text evidence="3">The sequence shown here is derived from an EMBL/GenBank/DDBJ whole genome shotgun (WGS) entry which is preliminary data.</text>
</comment>
<dbReference type="RefSeq" id="WP_183212114.1">
    <property type="nucleotide sequence ID" value="NZ_JACHOR010000001.1"/>
</dbReference>
<sequence>MTDPNMVPPERPTEVHHTTVNVAPEKSGGGGGAALIIGALFVIALIIAAVLFLNNAPSQEAGDTNLDVNIDVPTPSVPELPDAPRLPELPSPAPAQ</sequence>
<keyword evidence="2" id="KW-0812">Transmembrane</keyword>
<evidence type="ECO:0000313" key="4">
    <source>
        <dbReference type="Proteomes" id="UP000545037"/>
    </source>
</evidence>
<feature type="compositionally biased region" description="Pro residues" evidence="1">
    <location>
        <begin position="87"/>
        <end position="96"/>
    </location>
</feature>
<keyword evidence="2" id="KW-1133">Transmembrane helix</keyword>
<gene>
    <name evidence="3" type="ORF">GGR13_000777</name>
</gene>
<evidence type="ECO:0000256" key="1">
    <source>
        <dbReference type="SAM" id="MobiDB-lite"/>
    </source>
</evidence>
<keyword evidence="4" id="KW-1185">Reference proteome</keyword>
<accession>A0A7W9CGH8</accession>
<dbReference type="EMBL" id="JACHOR010000001">
    <property type="protein sequence ID" value="MBB5745205.1"/>
    <property type="molecule type" value="Genomic_DNA"/>
</dbReference>
<dbReference type="AlphaFoldDB" id="A0A7W9CGH8"/>
<organism evidence="3 4">
    <name type="scientific">Brevundimonas variabilis</name>
    <dbReference type="NCBI Taxonomy" id="74312"/>
    <lineage>
        <taxon>Bacteria</taxon>
        <taxon>Pseudomonadati</taxon>
        <taxon>Pseudomonadota</taxon>
        <taxon>Alphaproteobacteria</taxon>
        <taxon>Caulobacterales</taxon>
        <taxon>Caulobacteraceae</taxon>
        <taxon>Brevundimonas</taxon>
    </lineage>
</organism>
<dbReference type="Proteomes" id="UP000545037">
    <property type="component" value="Unassembled WGS sequence"/>
</dbReference>
<keyword evidence="2" id="KW-0472">Membrane</keyword>
<reference evidence="3 4" key="1">
    <citation type="submission" date="2020-08" db="EMBL/GenBank/DDBJ databases">
        <title>Genomic Encyclopedia of Type Strains, Phase IV (KMG-IV): sequencing the most valuable type-strain genomes for metagenomic binning, comparative biology and taxonomic classification.</title>
        <authorList>
            <person name="Goeker M."/>
        </authorList>
    </citation>
    <scope>NUCLEOTIDE SEQUENCE [LARGE SCALE GENOMIC DNA]</scope>
    <source>
        <strain evidence="3 4">DSM 4737</strain>
    </source>
</reference>
<name>A0A7W9CGH8_9CAUL</name>
<proteinExistence type="predicted"/>
<feature type="transmembrane region" description="Helical" evidence="2">
    <location>
        <begin position="33"/>
        <end position="53"/>
    </location>
</feature>